<organism evidence="1 2">
    <name type="scientific">Tothia fuscella</name>
    <dbReference type="NCBI Taxonomy" id="1048955"/>
    <lineage>
        <taxon>Eukaryota</taxon>
        <taxon>Fungi</taxon>
        <taxon>Dikarya</taxon>
        <taxon>Ascomycota</taxon>
        <taxon>Pezizomycotina</taxon>
        <taxon>Dothideomycetes</taxon>
        <taxon>Pleosporomycetidae</taxon>
        <taxon>Venturiales</taxon>
        <taxon>Cylindrosympodiaceae</taxon>
        <taxon>Tothia</taxon>
    </lineage>
</organism>
<accession>A0A9P4NN27</accession>
<dbReference type="PANTHER" id="PTHR42085">
    <property type="entry name" value="F-BOX DOMAIN-CONTAINING PROTEIN"/>
    <property type="match status" value="1"/>
</dbReference>
<evidence type="ECO:0000313" key="2">
    <source>
        <dbReference type="Proteomes" id="UP000800235"/>
    </source>
</evidence>
<dbReference type="OrthoDB" id="5372935at2759"/>
<keyword evidence="2" id="KW-1185">Reference proteome</keyword>
<name>A0A9P4NN27_9PEZI</name>
<dbReference type="PANTHER" id="PTHR42085:SF2">
    <property type="entry name" value="F-BOX DOMAIN-CONTAINING PROTEIN"/>
    <property type="match status" value="1"/>
</dbReference>
<evidence type="ECO:0008006" key="3">
    <source>
        <dbReference type="Google" id="ProtNLM"/>
    </source>
</evidence>
<dbReference type="InterPro" id="IPR038883">
    <property type="entry name" value="AN11006-like"/>
</dbReference>
<protein>
    <recommendedName>
        <fullName evidence="3">F-box domain-containing protein</fullName>
    </recommendedName>
</protein>
<dbReference type="EMBL" id="MU007055">
    <property type="protein sequence ID" value="KAF2428292.1"/>
    <property type="molecule type" value="Genomic_DNA"/>
</dbReference>
<dbReference type="Proteomes" id="UP000800235">
    <property type="component" value="Unassembled WGS sequence"/>
</dbReference>
<reference evidence="1" key="1">
    <citation type="journal article" date="2020" name="Stud. Mycol.">
        <title>101 Dothideomycetes genomes: a test case for predicting lifestyles and emergence of pathogens.</title>
        <authorList>
            <person name="Haridas S."/>
            <person name="Albert R."/>
            <person name="Binder M."/>
            <person name="Bloem J."/>
            <person name="Labutti K."/>
            <person name="Salamov A."/>
            <person name="Andreopoulos B."/>
            <person name="Baker S."/>
            <person name="Barry K."/>
            <person name="Bills G."/>
            <person name="Bluhm B."/>
            <person name="Cannon C."/>
            <person name="Castanera R."/>
            <person name="Culley D."/>
            <person name="Daum C."/>
            <person name="Ezra D."/>
            <person name="Gonzalez J."/>
            <person name="Henrissat B."/>
            <person name="Kuo A."/>
            <person name="Liang C."/>
            <person name="Lipzen A."/>
            <person name="Lutzoni F."/>
            <person name="Magnuson J."/>
            <person name="Mondo S."/>
            <person name="Nolan M."/>
            <person name="Ohm R."/>
            <person name="Pangilinan J."/>
            <person name="Park H.-J."/>
            <person name="Ramirez L."/>
            <person name="Alfaro M."/>
            <person name="Sun H."/>
            <person name="Tritt A."/>
            <person name="Yoshinaga Y."/>
            <person name="Zwiers L.-H."/>
            <person name="Turgeon B."/>
            <person name="Goodwin S."/>
            <person name="Spatafora J."/>
            <person name="Crous P."/>
            <person name="Grigoriev I."/>
        </authorList>
    </citation>
    <scope>NUCLEOTIDE SEQUENCE</scope>
    <source>
        <strain evidence="1">CBS 130266</strain>
    </source>
</reference>
<dbReference type="AlphaFoldDB" id="A0A9P4NN27"/>
<proteinExistence type="predicted"/>
<sequence>MGSFQLRKLIEFAKKKRTTSTTRRDIQKSINERLKKRASAQNEKNLLRDAAFKQKASKAPFAFLQLPAEIRIMVYKLVLLPNSRALFLQCEHVENFNILLVNRQIYHEARKCLYENTTFIFQICICCWFINHDLESVLYQSRFVHIEKCEMVVCPGAHTTQDLVLEHSYMFPKLARRDVHDFSMAIKRMPSLKCLKIAFSQIHVTQSPSLMFSLEPLEQLRNLRSVEISGAEADWEVNDVGHNFATKLKAIMLGSEDFVLPKRAFPAIPEGEIAYHLPHTYAEQTWKMHHEPEYDWDAVQVGETGVTIKP</sequence>
<evidence type="ECO:0000313" key="1">
    <source>
        <dbReference type="EMBL" id="KAF2428292.1"/>
    </source>
</evidence>
<comment type="caution">
    <text evidence="1">The sequence shown here is derived from an EMBL/GenBank/DDBJ whole genome shotgun (WGS) entry which is preliminary data.</text>
</comment>
<gene>
    <name evidence="1" type="ORF">EJ08DRAFT_699152</name>
</gene>